<dbReference type="NCBIfam" id="TIGR01452">
    <property type="entry name" value="PGP_euk"/>
    <property type="match status" value="1"/>
</dbReference>
<dbReference type="InterPro" id="IPR006357">
    <property type="entry name" value="HAD-SF_hydro_IIA"/>
</dbReference>
<dbReference type="Pfam" id="PF13344">
    <property type="entry name" value="Hydrolase_6"/>
    <property type="match status" value="1"/>
</dbReference>
<dbReference type="OrthoDB" id="413953at2759"/>
<dbReference type="GO" id="GO:0004035">
    <property type="term" value="F:alkaline phosphatase activity"/>
    <property type="evidence" value="ECO:0007669"/>
    <property type="project" value="EnsemblFungi"/>
</dbReference>
<feature type="binding site" evidence="7">
    <location>
        <position position="233"/>
    </location>
    <ligand>
        <name>substrate</name>
    </ligand>
</feature>
<dbReference type="PANTHER" id="PTHR19288">
    <property type="entry name" value="4-NITROPHENYLPHOSPHATASE-RELATED"/>
    <property type="match status" value="1"/>
</dbReference>
<dbReference type="EMBL" id="KB822720">
    <property type="protein sequence ID" value="ETN40725.1"/>
    <property type="molecule type" value="Genomic_DNA"/>
</dbReference>
<sequence>MAAPKYLTGDKDAIKSFVDKYDVFLFDCDGVLWSGDDLFPGTVPTLEFLRSKNKQVVFVTNNSTKSRQDYKKKLESMGIPATAEEVFGSSYSASIYISRILPKEHPQLKEKNKVFVIGEAGIEAELDSEGVPHIGGTDPAFRRDIRPEDYKLMANGDPSLIDPQVGVVLVGLDFHYNYFKMCLAMQYIRRGALFLATNIDSTLPSAGSLFPGAGSMSAALSLAFQREPITFGKPSQAMMDAIEGKFQFDRSKAVMVGDRANTDIRFGLEGKLGGTLGVLTGVSTREEFLDGDSRPAFYVDKLGDLLES</sequence>
<keyword evidence="8" id="KW-0460">Magnesium</keyword>
<keyword evidence="8" id="KW-0479">Metal-binding</keyword>
<dbReference type="InterPro" id="IPR023214">
    <property type="entry name" value="HAD_sf"/>
</dbReference>
<dbReference type="GO" id="GO:0005737">
    <property type="term" value="C:cytoplasm"/>
    <property type="evidence" value="ECO:0007669"/>
    <property type="project" value="TreeGrafter"/>
</dbReference>
<evidence type="ECO:0000256" key="7">
    <source>
        <dbReference type="PIRSR" id="PIRSR000915-2"/>
    </source>
</evidence>
<dbReference type="FunCoup" id="W2RWM0">
    <property type="interactions" value="562"/>
</dbReference>
<evidence type="ECO:0000256" key="8">
    <source>
        <dbReference type="PIRSR" id="PIRSR000915-3"/>
    </source>
</evidence>
<keyword evidence="1 5" id="KW-0378">Hydrolase</keyword>
<dbReference type="GO" id="GO:0005975">
    <property type="term" value="P:carbohydrate metabolic process"/>
    <property type="evidence" value="ECO:0007669"/>
    <property type="project" value="EnsemblFungi"/>
</dbReference>
<dbReference type="Pfam" id="PF13242">
    <property type="entry name" value="Hydrolase_like"/>
    <property type="match status" value="1"/>
</dbReference>
<feature type="binding site" evidence="8">
    <location>
        <position position="29"/>
    </location>
    <ligand>
        <name>Mg(2+)</name>
        <dbReference type="ChEBI" id="CHEBI:18420"/>
    </ligand>
</feature>
<name>W2RWM0_CYPE1</name>
<dbReference type="HOGENOM" id="CLU_043473_0_0_1"/>
<dbReference type="GO" id="GO:0004721">
    <property type="term" value="F:phosphoprotein phosphatase activity"/>
    <property type="evidence" value="ECO:0007669"/>
    <property type="project" value="EnsemblFungi"/>
</dbReference>
<feature type="binding site" evidence="8">
    <location>
        <position position="27"/>
    </location>
    <ligand>
        <name>Mg(2+)</name>
        <dbReference type="ChEBI" id="CHEBI:18420"/>
    </ligand>
</feature>
<evidence type="ECO:0000256" key="1">
    <source>
        <dbReference type="ARBA" id="ARBA00022801"/>
    </source>
</evidence>
<evidence type="ECO:0000256" key="2">
    <source>
        <dbReference type="ARBA" id="ARBA00050247"/>
    </source>
</evidence>
<dbReference type="InParanoid" id="W2RWM0"/>
<keyword evidence="10" id="KW-1185">Reference proteome</keyword>
<feature type="active site" description="Proton donor" evidence="6">
    <location>
        <position position="27"/>
    </location>
</feature>
<dbReference type="EC" id="3.1.3.41" evidence="3 5"/>
<dbReference type="VEuPathDB" id="FungiDB:HMPREF1541_05005"/>
<gene>
    <name evidence="9" type="ORF">HMPREF1541_05005</name>
</gene>
<feature type="binding site" evidence="8">
    <location>
        <position position="258"/>
    </location>
    <ligand>
        <name>Mg(2+)</name>
        <dbReference type="ChEBI" id="CHEBI:18420"/>
    </ligand>
</feature>
<evidence type="ECO:0000256" key="3">
    <source>
        <dbReference type="ARBA" id="ARBA00066659"/>
    </source>
</evidence>
<dbReference type="GO" id="GO:0046872">
    <property type="term" value="F:metal ion binding"/>
    <property type="evidence" value="ECO:0007669"/>
    <property type="project" value="UniProtKB-KW"/>
</dbReference>
<feature type="active site" description="Proton donor" evidence="6">
    <location>
        <position position="29"/>
    </location>
</feature>
<evidence type="ECO:0000313" key="9">
    <source>
        <dbReference type="EMBL" id="ETN40725.1"/>
    </source>
</evidence>
<dbReference type="eggNOG" id="KOG2882">
    <property type="taxonomic scope" value="Eukaryota"/>
</dbReference>
<dbReference type="RefSeq" id="XP_008717568.1">
    <property type="nucleotide sequence ID" value="XM_008719346.1"/>
</dbReference>
<dbReference type="PANTHER" id="PTHR19288:SF46">
    <property type="entry name" value="HALOACID DEHALOGENASE-LIKE HYDROLASE DOMAIN-CONTAINING PROTEIN 2"/>
    <property type="match status" value="1"/>
</dbReference>
<accession>W2RWM0</accession>
<evidence type="ECO:0000256" key="6">
    <source>
        <dbReference type="PIRSR" id="PIRSR000915-1"/>
    </source>
</evidence>
<organism evidence="9 10">
    <name type="scientific">Cyphellophora europaea (strain CBS 101466)</name>
    <name type="common">Phialophora europaea</name>
    <dbReference type="NCBI Taxonomy" id="1220924"/>
    <lineage>
        <taxon>Eukaryota</taxon>
        <taxon>Fungi</taxon>
        <taxon>Dikarya</taxon>
        <taxon>Ascomycota</taxon>
        <taxon>Pezizomycotina</taxon>
        <taxon>Eurotiomycetes</taxon>
        <taxon>Chaetothyriomycetidae</taxon>
        <taxon>Chaetothyriales</taxon>
        <taxon>Cyphellophoraceae</taxon>
        <taxon>Cyphellophora</taxon>
    </lineage>
</organism>
<dbReference type="FunFam" id="3.40.50.1000:FF:000039">
    <property type="entry name" value="Phosphoglycolate phosphatase"/>
    <property type="match status" value="1"/>
</dbReference>
<dbReference type="NCBIfam" id="TIGR01460">
    <property type="entry name" value="HAD-SF-IIA"/>
    <property type="match status" value="1"/>
</dbReference>
<evidence type="ECO:0000256" key="5">
    <source>
        <dbReference type="PIRNR" id="PIRNR000915"/>
    </source>
</evidence>
<dbReference type="SUPFAM" id="SSF56784">
    <property type="entry name" value="HAD-like"/>
    <property type="match status" value="1"/>
</dbReference>
<dbReference type="GeneID" id="19972344"/>
<dbReference type="InterPro" id="IPR036412">
    <property type="entry name" value="HAD-like_sf"/>
</dbReference>
<dbReference type="Gene3D" id="3.40.50.1000">
    <property type="entry name" value="HAD superfamily/HAD-like"/>
    <property type="match status" value="2"/>
</dbReference>
<comment type="cofactor">
    <cofactor evidence="8">
        <name>Mg(2+)</name>
        <dbReference type="ChEBI" id="CHEBI:18420"/>
    </cofactor>
    <text evidence="8">Divalent metal ions. Mg(2+) is the most effective.</text>
</comment>
<dbReference type="GO" id="GO:0008967">
    <property type="term" value="F:phosphoglycolate phosphatase activity"/>
    <property type="evidence" value="ECO:0007669"/>
    <property type="project" value="EnsemblFungi"/>
</dbReference>
<comment type="catalytic activity">
    <reaction evidence="2 5">
        <text>4-nitrophenyl phosphate + H2O = 4-nitrophenol + phosphate + H(+)</text>
        <dbReference type="Rhea" id="RHEA:21664"/>
        <dbReference type="ChEBI" id="CHEBI:15377"/>
        <dbReference type="ChEBI" id="CHEBI:15378"/>
        <dbReference type="ChEBI" id="CHEBI:43474"/>
        <dbReference type="ChEBI" id="CHEBI:57917"/>
        <dbReference type="ChEBI" id="CHEBI:61146"/>
        <dbReference type="EC" id="3.1.3.41"/>
    </reaction>
</comment>
<dbReference type="Proteomes" id="UP000030752">
    <property type="component" value="Unassembled WGS sequence"/>
</dbReference>
<dbReference type="InterPro" id="IPR006349">
    <property type="entry name" value="PGP_euk"/>
</dbReference>
<dbReference type="PIRSF" id="PIRSF000915">
    <property type="entry name" value="PGP-type_phosphatase"/>
    <property type="match status" value="1"/>
</dbReference>
<evidence type="ECO:0000256" key="4">
    <source>
        <dbReference type="ARBA" id="ARBA00069197"/>
    </source>
</evidence>
<reference evidence="9 10" key="1">
    <citation type="submission" date="2013-03" db="EMBL/GenBank/DDBJ databases">
        <title>The Genome Sequence of Phialophora europaea CBS 101466.</title>
        <authorList>
            <consortium name="The Broad Institute Genomics Platform"/>
            <person name="Cuomo C."/>
            <person name="de Hoog S."/>
            <person name="Gorbushina A."/>
            <person name="Walker B."/>
            <person name="Young S.K."/>
            <person name="Zeng Q."/>
            <person name="Gargeya S."/>
            <person name="Fitzgerald M."/>
            <person name="Haas B."/>
            <person name="Abouelleil A."/>
            <person name="Allen A.W."/>
            <person name="Alvarado L."/>
            <person name="Arachchi H.M."/>
            <person name="Berlin A.M."/>
            <person name="Chapman S.B."/>
            <person name="Gainer-Dewar J."/>
            <person name="Goldberg J."/>
            <person name="Griggs A."/>
            <person name="Gujja S."/>
            <person name="Hansen M."/>
            <person name="Howarth C."/>
            <person name="Imamovic A."/>
            <person name="Ireland A."/>
            <person name="Larimer J."/>
            <person name="McCowan C."/>
            <person name="Murphy C."/>
            <person name="Pearson M."/>
            <person name="Poon T.W."/>
            <person name="Priest M."/>
            <person name="Roberts A."/>
            <person name="Saif S."/>
            <person name="Shea T."/>
            <person name="Sisk P."/>
            <person name="Sykes S."/>
            <person name="Wortman J."/>
            <person name="Nusbaum C."/>
            <person name="Birren B."/>
        </authorList>
    </citation>
    <scope>NUCLEOTIDE SEQUENCE [LARGE SCALE GENOMIC DNA]</scope>
    <source>
        <strain evidence="9 10">CBS 101466</strain>
    </source>
</reference>
<protein>
    <recommendedName>
        <fullName evidence="4 5">4-nitrophenylphosphatase</fullName>
        <shortName evidence="5">PNPPase</shortName>
        <ecNumber evidence="3 5">3.1.3.41</ecNumber>
    </recommendedName>
</protein>
<dbReference type="STRING" id="1220924.W2RWM0"/>
<dbReference type="AlphaFoldDB" id="W2RWM0"/>
<proteinExistence type="predicted"/>
<evidence type="ECO:0000313" key="10">
    <source>
        <dbReference type="Proteomes" id="UP000030752"/>
    </source>
</evidence>